<evidence type="ECO:0000256" key="5">
    <source>
        <dbReference type="ARBA" id="ARBA00023136"/>
    </source>
</evidence>
<evidence type="ECO:0000256" key="2">
    <source>
        <dbReference type="ARBA" id="ARBA00006779"/>
    </source>
</evidence>
<dbReference type="PANTHER" id="PTHR31142:SF1">
    <property type="entry name" value="TOBAMOVIRUS MULTIPLICATION PROTEIN 1"/>
    <property type="match status" value="1"/>
</dbReference>
<feature type="transmembrane region" description="Helical" evidence="7">
    <location>
        <begin position="298"/>
        <end position="316"/>
    </location>
</feature>
<feature type="compositionally biased region" description="Low complexity" evidence="6">
    <location>
        <begin position="26"/>
        <end position="36"/>
    </location>
</feature>
<organism evidence="9 10">
    <name type="scientific">Ensete ventricosum</name>
    <name type="common">Abyssinian banana</name>
    <name type="synonym">Musa ensete</name>
    <dbReference type="NCBI Taxonomy" id="4639"/>
    <lineage>
        <taxon>Eukaryota</taxon>
        <taxon>Viridiplantae</taxon>
        <taxon>Streptophyta</taxon>
        <taxon>Embryophyta</taxon>
        <taxon>Tracheophyta</taxon>
        <taxon>Spermatophyta</taxon>
        <taxon>Magnoliopsida</taxon>
        <taxon>Liliopsida</taxon>
        <taxon>Zingiberales</taxon>
        <taxon>Musaceae</taxon>
        <taxon>Ensete</taxon>
    </lineage>
</organism>
<dbReference type="PANTHER" id="PTHR31142">
    <property type="entry name" value="TOBAMOVIRUS MULTIPLICATION PROTEIN 1-LIKE ISOFORM X1"/>
    <property type="match status" value="1"/>
</dbReference>
<evidence type="ECO:0000313" key="9">
    <source>
        <dbReference type="EMBL" id="KAJ8459689.1"/>
    </source>
</evidence>
<feature type="region of interest" description="Disordered" evidence="6">
    <location>
        <begin position="1"/>
        <end position="40"/>
    </location>
</feature>
<keyword evidence="5 7" id="KW-0472">Membrane</keyword>
<evidence type="ECO:0000256" key="7">
    <source>
        <dbReference type="SAM" id="Phobius"/>
    </source>
</evidence>
<evidence type="ECO:0000313" key="10">
    <source>
        <dbReference type="Proteomes" id="UP001222027"/>
    </source>
</evidence>
<feature type="domain" description="THH1/TOM1/TOM3" evidence="8">
    <location>
        <begin position="90"/>
        <end position="331"/>
    </location>
</feature>
<name>A0AAV8PZR2_ENSVE</name>
<accession>A0AAV8PZR2</accession>
<evidence type="ECO:0000256" key="1">
    <source>
        <dbReference type="ARBA" id="ARBA00004128"/>
    </source>
</evidence>
<evidence type="ECO:0000256" key="3">
    <source>
        <dbReference type="ARBA" id="ARBA00022692"/>
    </source>
</evidence>
<feature type="transmembrane region" description="Helical" evidence="7">
    <location>
        <begin position="138"/>
        <end position="158"/>
    </location>
</feature>
<reference evidence="9 10" key="1">
    <citation type="submission" date="2022-12" db="EMBL/GenBank/DDBJ databases">
        <title>Chromosome-scale assembly of the Ensete ventricosum genome.</title>
        <authorList>
            <person name="Dussert Y."/>
            <person name="Stocks J."/>
            <person name="Wendawek A."/>
            <person name="Woldeyes F."/>
            <person name="Nichols R.A."/>
            <person name="Borrell J.S."/>
        </authorList>
    </citation>
    <scope>NUCLEOTIDE SEQUENCE [LARGE SCALE GENOMIC DNA]</scope>
    <source>
        <strain evidence="10">cv. Maze</strain>
        <tissue evidence="9">Seeds</tissue>
    </source>
</reference>
<evidence type="ECO:0000256" key="4">
    <source>
        <dbReference type="ARBA" id="ARBA00022989"/>
    </source>
</evidence>
<dbReference type="Proteomes" id="UP001222027">
    <property type="component" value="Unassembled WGS sequence"/>
</dbReference>
<feature type="compositionally biased region" description="Low complexity" evidence="6">
    <location>
        <begin position="1"/>
        <end position="16"/>
    </location>
</feature>
<keyword evidence="4 7" id="KW-1133">Transmembrane helix</keyword>
<comment type="subcellular location">
    <subcellularLocation>
        <location evidence="1">Vacuole membrane</location>
        <topology evidence="1">Multi-pass membrane protein</topology>
    </subcellularLocation>
</comment>
<dbReference type="GO" id="GO:0009705">
    <property type="term" value="C:plant-type vacuole membrane"/>
    <property type="evidence" value="ECO:0007669"/>
    <property type="project" value="TreeGrafter"/>
</dbReference>
<feature type="transmembrane region" description="Helical" evidence="7">
    <location>
        <begin position="164"/>
        <end position="186"/>
    </location>
</feature>
<feature type="transmembrane region" description="Helical" evidence="7">
    <location>
        <begin position="198"/>
        <end position="226"/>
    </location>
</feature>
<protein>
    <recommendedName>
        <fullName evidence="8">THH1/TOM1/TOM3 domain-containing protein</fullName>
    </recommendedName>
</protein>
<keyword evidence="3 7" id="KW-0812">Transmembrane</keyword>
<evidence type="ECO:0000259" key="8">
    <source>
        <dbReference type="Pfam" id="PF06454"/>
    </source>
</evidence>
<proteinExistence type="inferred from homology"/>
<gene>
    <name evidence="9" type="ORF">OPV22_032615</name>
</gene>
<dbReference type="InterPro" id="IPR040226">
    <property type="entry name" value="THH1/TOM1/TOM3"/>
</dbReference>
<keyword evidence="10" id="KW-1185">Reference proteome</keyword>
<comment type="similarity">
    <text evidence="2">Belongs to the plant tobamovirus multiplication TOM1 protein family.</text>
</comment>
<dbReference type="InterPro" id="IPR009457">
    <property type="entry name" value="THH1/TOM1/TOM3_dom"/>
</dbReference>
<evidence type="ECO:0000256" key="6">
    <source>
        <dbReference type="SAM" id="MobiDB-lite"/>
    </source>
</evidence>
<sequence length="331" mass="37519">MSPSSSVRPACSSVTSVLSKPTEHPSTVSSSPASSSRDTFVSQESSTTLPFDEMYCGPSPVDSILRRPRLGRHLLQEPRRCSMNLPRFLSISMVQVVRIQLRVPEYGWTTQKVFHFMNGVRAVVFGFHKNVFLFQPRVFTLLLLDLPGILFILFYLHAANKLRIIYIIVNCVIYVIEVCIWIYLWINDNRIVESIGSIFVAMLSFIAAVGFILYGGRLFCMLRFVVPVMTWSKHLKHFLVQARRVCSSANVAFVDVVQVGYVTAICFTCFLVRCCVVGLSAFDTDVSLDVLNHPILDLIYYTLTEILPSALVLYILRKLPPRRVSGQYYPI</sequence>
<dbReference type="Pfam" id="PF06454">
    <property type="entry name" value="THH1_TOM1-3_dom"/>
    <property type="match status" value="1"/>
</dbReference>
<dbReference type="AlphaFoldDB" id="A0AAV8PZR2"/>
<comment type="caution">
    <text evidence="9">The sequence shown here is derived from an EMBL/GenBank/DDBJ whole genome shotgun (WGS) entry which is preliminary data.</text>
</comment>
<dbReference type="EMBL" id="JAQQAF010000009">
    <property type="protein sequence ID" value="KAJ8459689.1"/>
    <property type="molecule type" value="Genomic_DNA"/>
</dbReference>